<protein>
    <recommendedName>
        <fullName evidence="3">Tetratricopeptide repeat protein</fullName>
    </recommendedName>
</protein>
<keyword evidence="2" id="KW-1185">Reference proteome</keyword>
<dbReference type="InterPro" id="IPR011990">
    <property type="entry name" value="TPR-like_helical_dom_sf"/>
</dbReference>
<evidence type="ECO:0000313" key="2">
    <source>
        <dbReference type="Proteomes" id="UP001387447"/>
    </source>
</evidence>
<gene>
    <name evidence="1" type="ORF">AAEJ74_27790</name>
</gene>
<accession>A0ABU9EW35</accession>
<dbReference type="SUPFAM" id="SSF48452">
    <property type="entry name" value="TPR-like"/>
    <property type="match status" value="1"/>
</dbReference>
<sequence>MKNCYGCGIIGDGFGITFSLKGVSELVSDLVKGNQLLRSGQLEEAVAAYQKAIALQHIIPISQDFSNPATVVVGGL</sequence>
<proteinExistence type="predicted"/>
<comment type="caution">
    <text evidence="1">The sequence shown here is derived from an EMBL/GenBank/DDBJ whole genome shotgun (WGS) entry which is preliminary data.</text>
</comment>
<dbReference type="RefSeq" id="WP_368663312.1">
    <property type="nucleotide sequence ID" value="NZ_JBBWYZ010000037.1"/>
</dbReference>
<reference evidence="1 2" key="1">
    <citation type="journal article" date="2024" name="Front. Microbiol.">
        <title>Transcriptomic insights into the dominance of two phototrophs throughout the water column of a tropical hypersaline-alkaline crater lake (Dziani Dzaha, Mayotte).</title>
        <authorList>
            <person name="Duperron S."/>
            <person name="Halary S."/>
            <person name="Bouly J.-P."/>
            <person name="Roussel T."/>
            <person name="Hugoni M."/>
            <person name="Bruto M."/>
            <person name="Oger P."/>
            <person name="Duval C."/>
            <person name="Woo A."/>
            <person name="Jezequiel D."/>
            <person name="Ader M."/>
            <person name="Leboulanger C."/>
            <person name="Agogue H."/>
            <person name="Grossi V."/>
            <person name="Trousselier M."/>
            <person name="Bernard C."/>
        </authorList>
    </citation>
    <scope>NUCLEOTIDE SEQUENCE [LARGE SCALE GENOMIC DNA]</scope>
    <source>
        <strain evidence="1 2">PMC 851.14</strain>
    </source>
</reference>
<dbReference type="EMBL" id="JBBWYZ010000037">
    <property type="protein sequence ID" value="MEK9515310.1"/>
    <property type="molecule type" value="Genomic_DNA"/>
</dbReference>
<name>A0ABU9EW35_LIMFS</name>
<dbReference type="Proteomes" id="UP001387447">
    <property type="component" value="Unassembled WGS sequence"/>
</dbReference>
<organism evidence="1 2">
    <name type="scientific">Limnospira fusiformis PMC 851.14</name>
    <dbReference type="NCBI Taxonomy" id="2219512"/>
    <lineage>
        <taxon>Bacteria</taxon>
        <taxon>Bacillati</taxon>
        <taxon>Cyanobacteriota</taxon>
        <taxon>Cyanophyceae</taxon>
        <taxon>Oscillatoriophycideae</taxon>
        <taxon>Oscillatoriales</taxon>
        <taxon>Sirenicapillariaceae</taxon>
        <taxon>Limnospira</taxon>
    </lineage>
</organism>
<evidence type="ECO:0008006" key="3">
    <source>
        <dbReference type="Google" id="ProtNLM"/>
    </source>
</evidence>
<evidence type="ECO:0000313" key="1">
    <source>
        <dbReference type="EMBL" id="MEK9515310.1"/>
    </source>
</evidence>